<keyword evidence="1" id="KW-0472">Membrane</keyword>
<accession>A0A0S3SS23</accession>
<evidence type="ECO:0000256" key="1">
    <source>
        <dbReference type="SAM" id="Phobius"/>
    </source>
</evidence>
<keyword evidence="3" id="KW-1185">Reference proteome</keyword>
<dbReference type="Proteomes" id="UP000291084">
    <property type="component" value="Chromosome 8"/>
</dbReference>
<name>A0A0S3SS23_PHAAN</name>
<evidence type="ECO:0000313" key="2">
    <source>
        <dbReference type="EMBL" id="BAT95627.1"/>
    </source>
</evidence>
<reference evidence="2 3" key="1">
    <citation type="journal article" date="2015" name="Sci. Rep.">
        <title>The power of single molecule real-time sequencing technology in the de novo assembly of a eukaryotic genome.</title>
        <authorList>
            <person name="Sakai H."/>
            <person name="Naito K."/>
            <person name="Ogiso-Tanaka E."/>
            <person name="Takahashi Y."/>
            <person name="Iseki K."/>
            <person name="Muto C."/>
            <person name="Satou K."/>
            <person name="Teruya K."/>
            <person name="Shiroma A."/>
            <person name="Shimoji M."/>
            <person name="Hirano T."/>
            <person name="Itoh T."/>
            <person name="Kaga A."/>
            <person name="Tomooka N."/>
        </authorList>
    </citation>
    <scope>NUCLEOTIDE SEQUENCE [LARGE SCALE GENOMIC DNA]</scope>
    <source>
        <strain evidence="3">cv. Shumari</strain>
    </source>
</reference>
<keyword evidence="1" id="KW-0812">Transmembrane</keyword>
<proteinExistence type="predicted"/>
<keyword evidence="1" id="KW-1133">Transmembrane helix</keyword>
<gene>
    <name evidence="2" type="primary">Vigan.08G238500</name>
    <name evidence="2" type="ORF">VIGAN_08238500</name>
</gene>
<dbReference type="EMBL" id="AP015041">
    <property type="protein sequence ID" value="BAT95627.1"/>
    <property type="molecule type" value="Genomic_DNA"/>
</dbReference>
<sequence length="82" mass="9381">MSQSCNQRPEKQKSSTTIFLPSYLQILPLYIWFSLPLECSNTKKKLEGEKKWQAVYSRLGVQSFDHGGGVPNKFASREHGFT</sequence>
<organism evidence="2 3">
    <name type="scientific">Vigna angularis var. angularis</name>
    <dbReference type="NCBI Taxonomy" id="157739"/>
    <lineage>
        <taxon>Eukaryota</taxon>
        <taxon>Viridiplantae</taxon>
        <taxon>Streptophyta</taxon>
        <taxon>Embryophyta</taxon>
        <taxon>Tracheophyta</taxon>
        <taxon>Spermatophyta</taxon>
        <taxon>Magnoliopsida</taxon>
        <taxon>eudicotyledons</taxon>
        <taxon>Gunneridae</taxon>
        <taxon>Pentapetalae</taxon>
        <taxon>rosids</taxon>
        <taxon>fabids</taxon>
        <taxon>Fabales</taxon>
        <taxon>Fabaceae</taxon>
        <taxon>Papilionoideae</taxon>
        <taxon>50 kb inversion clade</taxon>
        <taxon>NPAAA clade</taxon>
        <taxon>indigoferoid/millettioid clade</taxon>
        <taxon>Phaseoleae</taxon>
        <taxon>Vigna</taxon>
    </lineage>
</organism>
<dbReference type="AlphaFoldDB" id="A0A0S3SS23"/>
<protein>
    <submittedName>
        <fullName evidence="2">Uncharacterized protein</fullName>
    </submittedName>
</protein>
<evidence type="ECO:0000313" key="3">
    <source>
        <dbReference type="Proteomes" id="UP000291084"/>
    </source>
</evidence>
<feature type="transmembrane region" description="Helical" evidence="1">
    <location>
        <begin position="18"/>
        <end position="35"/>
    </location>
</feature>